<dbReference type="AlphaFoldDB" id="A0A6V8QI18"/>
<evidence type="ECO:0000313" key="11">
    <source>
        <dbReference type="Proteomes" id="UP000591948"/>
    </source>
</evidence>
<dbReference type="EMBL" id="BLSB01000058">
    <property type="protein sequence ID" value="GFP35160.1"/>
    <property type="molecule type" value="Genomic_DNA"/>
</dbReference>
<dbReference type="GO" id="GO:0032259">
    <property type="term" value="P:methylation"/>
    <property type="evidence" value="ECO:0007669"/>
    <property type="project" value="UniProtKB-KW"/>
</dbReference>
<dbReference type="PANTHER" id="PTHR33841:SF4">
    <property type="entry name" value="RESTRICTION MODIFICATION SYSTEM DNA SPECIFICITY DOMAIN"/>
    <property type="match status" value="1"/>
</dbReference>
<dbReference type="InterPro" id="IPR050953">
    <property type="entry name" value="N4_N6_ade-DNA_methylase"/>
</dbReference>
<proteinExistence type="predicted"/>
<keyword evidence="4" id="KW-0949">S-adenosyl-L-methionine</keyword>
<keyword evidence="11" id="KW-1185">Reference proteome</keyword>
<reference evidence="10 11" key="1">
    <citation type="journal article" date="2020" name="Front. Microbiol.">
        <title>Single-cell genomics of novel Actinobacteria with the Wood-Ljungdahl pathway discovered in a serpentinizing system.</title>
        <authorList>
            <person name="Merino N."/>
            <person name="Kawai M."/>
            <person name="Boyd E.S."/>
            <person name="Colman D.R."/>
            <person name="McGlynn S.E."/>
            <person name="Nealson K.H."/>
            <person name="Kurokawa K."/>
            <person name="Hongoh Y."/>
        </authorList>
    </citation>
    <scope>NUCLEOTIDE SEQUENCE [LARGE SCALE GENOMIC DNA]</scope>
    <source>
        <strain evidence="8 11">S33</strain>
        <strain evidence="9 10">S43</strain>
    </source>
</reference>
<evidence type="ECO:0000256" key="6">
    <source>
        <dbReference type="SAM" id="Coils"/>
    </source>
</evidence>
<dbReference type="PANTHER" id="PTHR33841">
    <property type="entry name" value="DNA METHYLTRANSFERASE YEEA-RELATED"/>
    <property type="match status" value="1"/>
</dbReference>
<evidence type="ECO:0000256" key="1">
    <source>
        <dbReference type="ARBA" id="ARBA00011900"/>
    </source>
</evidence>
<dbReference type="InterPro" id="IPR002052">
    <property type="entry name" value="DNA_methylase_N6_adenine_CS"/>
</dbReference>
<keyword evidence="6" id="KW-0175">Coiled coil</keyword>
<comment type="catalytic activity">
    <reaction evidence="5">
        <text>a 2'-deoxyadenosine in DNA + S-adenosyl-L-methionine = an N(6)-methyl-2'-deoxyadenosine in DNA + S-adenosyl-L-homocysteine + H(+)</text>
        <dbReference type="Rhea" id="RHEA:15197"/>
        <dbReference type="Rhea" id="RHEA-COMP:12418"/>
        <dbReference type="Rhea" id="RHEA-COMP:12419"/>
        <dbReference type="ChEBI" id="CHEBI:15378"/>
        <dbReference type="ChEBI" id="CHEBI:57856"/>
        <dbReference type="ChEBI" id="CHEBI:59789"/>
        <dbReference type="ChEBI" id="CHEBI:90615"/>
        <dbReference type="ChEBI" id="CHEBI:90616"/>
        <dbReference type="EC" id="2.1.1.72"/>
    </reaction>
</comment>
<dbReference type="GO" id="GO:0006304">
    <property type="term" value="P:DNA modification"/>
    <property type="evidence" value="ECO:0007669"/>
    <property type="project" value="InterPro"/>
</dbReference>
<dbReference type="SUPFAM" id="SSF53335">
    <property type="entry name" value="S-adenosyl-L-methionine-dependent methyltransferases"/>
    <property type="match status" value="1"/>
</dbReference>
<evidence type="ECO:0000256" key="3">
    <source>
        <dbReference type="ARBA" id="ARBA00022679"/>
    </source>
</evidence>
<protein>
    <recommendedName>
        <fullName evidence="1">site-specific DNA-methyltransferase (adenine-specific)</fullName>
        <ecNumber evidence="1">2.1.1.72</ecNumber>
    </recommendedName>
</protein>
<dbReference type="Proteomes" id="UP000591948">
    <property type="component" value="Unassembled WGS sequence"/>
</dbReference>
<dbReference type="Gene3D" id="3.40.50.150">
    <property type="entry name" value="Vaccinia Virus protein VP39"/>
    <property type="match status" value="1"/>
</dbReference>
<dbReference type="EC" id="2.1.1.72" evidence="1"/>
<dbReference type="GO" id="GO:0009007">
    <property type="term" value="F:site-specific DNA-methyltransferase (adenine-specific) activity"/>
    <property type="evidence" value="ECO:0007669"/>
    <property type="project" value="UniProtKB-EC"/>
</dbReference>
<dbReference type="RefSeq" id="WP_176229812.1">
    <property type="nucleotide sequence ID" value="NZ_BLRY01000069.1"/>
</dbReference>
<dbReference type="InterPro" id="IPR011639">
    <property type="entry name" value="MethylTrfase_TaqI-like_dom"/>
</dbReference>
<dbReference type="InterPro" id="IPR029063">
    <property type="entry name" value="SAM-dependent_MTases_sf"/>
</dbReference>
<evidence type="ECO:0000256" key="4">
    <source>
        <dbReference type="ARBA" id="ARBA00022691"/>
    </source>
</evidence>
<evidence type="ECO:0000259" key="7">
    <source>
        <dbReference type="Pfam" id="PF07669"/>
    </source>
</evidence>
<keyword evidence="3" id="KW-0808">Transferase</keyword>
<dbReference type="Proteomes" id="UP000576480">
    <property type="component" value="Unassembled WGS sequence"/>
</dbReference>
<dbReference type="PROSITE" id="PS00092">
    <property type="entry name" value="N6_MTASE"/>
    <property type="match status" value="1"/>
</dbReference>
<organism evidence="8 11">
    <name type="scientific">Candidatus Hakubella thermalkaliphila</name>
    <dbReference type="NCBI Taxonomy" id="2754717"/>
    <lineage>
        <taxon>Bacteria</taxon>
        <taxon>Bacillati</taxon>
        <taxon>Actinomycetota</taxon>
        <taxon>Actinomycetota incertae sedis</taxon>
        <taxon>Candidatus Hakubellales</taxon>
        <taxon>Candidatus Hakubellaceae</taxon>
        <taxon>Candidatus Hakubella</taxon>
    </lineage>
</organism>
<evidence type="ECO:0000313" key="9">
    <source>
        <dbReference type="EMBL" id="GFP35160.1"/>
    </source>
</evidence>
<feature type="domain" description="Type II methyltransferase M.TaqI-like" evidence="7">
    <location>
        <begin position="467"/>
        <end position="714"/>
    </location>
</feature>
<dbReference type="Pfam" id="PF07669">
    <property type="entry name" value="Eco57I"/>
    <property type="match status" value="1"/>
</dbReference>
<keyword evidence="2" id="KW-0489">Methyltransferase</keyword>
<accession>A0A6V8QI18</accession>
<evidence type="ECO:0000256" key="5">
    <source>
        <dbReference type="ARBA" id="ARBA00047942"/>
    </source>
</evidence>
<dbReference type="PRINTS" id="PR00507">
    <property type="entry name" value="N12N6MTFRASE"/>
</dbReference>
<name>A0A6V8QI18_9ACTN</name>
<dbReference type="GO" id="GO:0003676">
    <property type="term" value="F:nucleic acid binding"/>
    <property type="evidence" value="ECO:0007669"/>
    <property type="project" value="InterPro"/>
</dbReference>
<gene>
    <name evidence="8" type="ORF">HKBW3S33_01214</name>
    <name evidence="9" type="ORF">HKBW3S43_00952</name>
</gene>
<sequence length="1090" mass="123550">MRRISSKSKTEKVVPTRSESLAGLSDTLVRSAADLMRLARTEEDLRVGFEKILDPLLKSIGLESKPRYERLGAEAKTIYRGRPDAVHGQVIIEYENPRAFSSDHVVLHAYQQLVGYMTAEARGHKANPLGLLNRLVGVGFDGHSVFFVQYSRKKNGKMIEIDRSAFTRRGLYPLNPESARTFLTYLRALTRLPLTAEHLTDKFGPKSDIAPMVVSAFADALEHWGDARVHVFFNEWKRLFGIVYGEQFSTQQAREVEALSRLYGIGKETDFQELLFSVHTYFALLMKLIAADLITLKEGTFTSSFSHQLTHTSKDELLEQLIDIEDGGIYAKQGITNFLEGDFFRWYLDAFSPRLDEAIREMTRGLSDFEPATTTIDPESTRDLVKKLYQYLVPQEVRHKLGEYYTPDWLAELVLNEVGYDGNTLKRLLDPACGSGTFLVLAIHRAREYGRVHKEPPLETAKRIVANIWGFDLNPLAVIASRTNYLFALGELADELRHLEIPIYLADSVLWPERAGQMELSPAGGEHVKIQTSIGQFHIPYIWVKDEGFLMRRAAPLVEEMAKGNYLASEAMERFKKEGLVFPPHESAVENFYTEILELEKEGKNGIWARFLKNAFAPMTAGKFDFVVGNPPWIRWGYLSQEYRKATLPLWQNYGLFSLKGHAARLGGGEKDFSMLFTYAACDYYVREGSKLGFLITQEVFKSKGAGEGFRRFRLGETGKPLKVLKAHDLVTVQPFEGAANKTAAIILKKAKETVYPVPYTVWQRRKGIGKVPTDATLEEALPLLQKKKLLAQPIGTPTGSWQTISEGEKRLATIEGENAYQARRGASTEPYGVFWLEIRQVLSNGNLIVRNLVERGKRNIQEVEEAIESDLVFPAVSGADIERWGATPKIYVLMTQDPQKSEPYPEYQVKSEWPRTYGYLTRFKDVLLSRGSKTVRQFAERTTFYAMFGIGPYTVARYKVVWKRMANDLVAAVISQYKTPFGYKTVIPTDTTSLFATDNESEAHYLCAIINSTPVRKFIRSFSSAGRGFGAPSVMNYVGITKFDPKDKLHQELAEVSKTLHRLKAKNDLQKITQLEKQNEDLVKRLFEI</sequence>
<feature type="coiled-coil region" evidence="6">
    <location>
        <begin position="1047"/>
        <end position="1086"/>
    </location>
</feature>
<evidence type="ECO:0000256" key="2">
    <source>
        <dbReference type="ARBA" id="ARBA00022603"/>
    </source>
</evidence>
<evidence type="ECO:0000313" key="10">
    <source>
        <dbReference type="Proteomes" id="UP000576480"/>
    </source>
</evidence>
<evidence type="ECO:0000313" key="8">
    <source>
        <dbReference type="EMBL" id="GFP27804.1"/>
    </source>
</evidence>
<dbReference type="EMBL" id="BLRY01000069">
    <property type="protein sequence ID" value="GFP27804.1"/>
    <property type="molecule type" value="Genomic_DNA"/>
</dbReference>
<comment type="caution">
    <text evidence="8">The sequence shown here is derived from an EMBL/GenBank/DDBJ whole genome shotgun (WGS) entry which is preliminary data.</text>
</comment>